<dbReference type="Gene3D" id="3.10.410.10">
    <property type="entry name" value="Formyltetrahydrofolate synthetase, domain 3"/>
    <property type="match status" value="1"/>
</dbReference>
<keyword evidence="5 6" id="KW-0067">ATP-binding</keyword>
<dbReference type="UniPathway" id="UPA00193"/>
<dbReference type="GO" id="GO:0005524">
    <property type="term" value="F:ATP binding"/>
    <property type="evidence" value="ECO:0007669"/>
    <property type="project" value="UniProtKB-UniRule"/>
</dbReference>
<dbReference type="EMBL" id="DSID01000232">
    <property type="protein sequence ID" value="HEX70189.1"/>
    <property type="molecule type" value="Genomic_DNA"/>
</dbReference>
<evidence type="ECO:0000256" key="3">
    <source>
        <dbReference type="ARBA" id="ARBA00022598"/>
    </source>
</evidence>
<dbReference type="InterPro" id="IPR000559">
    <property type="entry name" value="Formate_THF_ligase"/>
</dbReference>
<comment type="caution">
    <text evidence="7">The sequence shown here is derived from an EMBL/GenBank/DDBJ whole genome shotgun (WGS) entry which is preliminary data.</text>
</comment>
<dbReference type="InterPro" id="IPR027417">
    <property type="entry name" value="P-loop_NTPase"/>
</dbReference>
<keyword evidence="2 6" id="KW-0554">One-carbon metabolism</keyword>
<organism evidence="7">
    <name type="scientific">Thermorudis sp</name>
    <dbReference type="NCBI Taxonomy" id="1969470"/>
    <lineage>
        <taxon>Bacteria</taxon>
        <taxon>Pseudomonadati</taxon>
        <taxon>Thermomicrobiota</taxon>
        <taxon>Thermomicrobia</taxon>
        <taxon>Thermomicrobia incertae sedis</taxon>
        <taxon>Thermorudis</taxon>
    </lineage>
</organism>
<reference evidence="7" key="1">
    <citation type="journal article" date="2020" name="mSystems">
        <title>Genome- and Community-Level Interaction Insights into Carbon Utilization and Element Cycling Functions of Hydrothermarchaeota in Hydrothermal Sediment.</title>
        <authorList>
            <person name="Zhou Z."/>
            <person name="Liu Y."/>
            <person name="Xu W."/>
            <person name="Pan J."/>
            <person name="Luo Z.H."/>
            <person name="Li M."/>
        </authorList>
    </citation>
    <scope>NUCLEOTIDE SEQUENCE [LARGE SCALE GENOMIC DNA]</scope>
    <source>
        <strain evidence="7">SpSt-192</strain>
    </source>
</reference>
<dbReference type="GO" id="GO:0004329">
    <property type="term" value="F:formate-tetrahydrofolate ligase activity"/>
    <property type="evidence" value="ECO:0007669"/>
    <property type="project" value="UniProtKB-UniRule"/>
</dbReference>
<dbReference type="SUPFAM" id="SSF52540">
    <property type="entry name" value="P-loop containing nucleoside triphosphate hydrolases"/>
    <property type="match status" value="1"/>
</dbReference>
<sequence length="552" mass="58772">MSAVPRPIVEIAEELGLEQDEIELYGQYKAKVKLEVLERLTAPRAKYVLVTGTTPTQFGEGKTTMTIGLGQAFKHLGLRSVVTVRQSSLGPVFGTKGAGAGGGAAQVLPFPDIALHFTGDGHAVTAAHNLCAAFLDNALYHGDVVLDPRTITWPRVLDVNDRALRHIVTGLDTTGGLARSTRFDITAASEVMAILALATGYRDLRERIGRIVVGFTYDGQPVTAEDLRVAGPMTALLVDALKPNLVQTTEHTPAFVHTGPFGNIAHGNSSVIADLIATRLADVVLTEAGFGTELGAEKFFHIKCRVSGLIPDAVVLVTSVRSMKVQGGLGSRRTRVDAAELAREDVGAVEAGLPNLAKHIENLKAFGVPVVVVVNRFPTDSERELDRLCCAALDLGAEGAAVVSVYADGGRGGVEAARALLRAFDKPKAFRPLYELEAPFERKVESIARTLYGAGSVRFSATAKRQLSVLTRHGYDRLPVCMAKTPLSLSADPTALGRPEGFEVEVRELRLLAGAGFVTALLGDIQTMPALGRRPLGAEIDVDEHGVIHGLH</sequence>
<evidence type="ECO:0000256" key="5">
    <source>
        <dbReference type="ARBA" id="ARBA00022840"/>
    </source>
</evidence>
<gene>
    <name evidence="6" type="primary">fhs</name>
    <name evidence="7" type="ORF">ENP13_02970</name>
</gene>
<dbReference type="HAMAP" id="MF_01543">
    <property type="entry name" value="FTHFS"/>
    <property type="match status" value="1"/>
</dbReference>
<protein>
    <recommendedName>
        <fullName evidence="6">Formate--tetrahydrofolate ligase</fullName>
        <ecNumber evidence="6">6.3.4.3</ecNumber>
    </recommendedName>
    <alternativeName>
        <fullName evidence="6">Formyltetrahydrofolate synthetase</fullName>
        <shortName evidence="6">FHS</shortName>
        <shortName evidence="6">FTHFS</shortName>
    </alternativeName>
</protein>
<comment type="pathway">
    <text evidence="1 6">One-carbon metabolism; tetrahydrofolate interconversion.</text>
</comment>
<comment type="catalytic activity">
    <reaction evidence="6">
        <text>(6S)-5,6,7,8-tetrahydrofolate + formate + ATP = (6R)-10-formyltetrahydrofolate + ADP + phosphate</text>
        <dbReference type="Rhea" id="RHEA:20221"/>
        <dbReference type="ChEBI" id="CHEBI:15740"/>
        <dbReference type="ChEBI" id="CHEBI:30616"/>
        <dbReference type="ChEBI" id="CHEBI:43474"/>
        <dbReference type="ChEBI" id="CHEBI:57453"/>
        <dbReference type="ChEBI" id="CHEBI:195366"/>
        <dbReference type="ChEBI" id="CHEBI:456216"/>
        <dbReference type="EC" id="6.3.4.3"/>
    </reaction>
</comment>
<evidence type="ECO:0000256" key="1">
    <source>
        <dbReference type="ARBA" id="ARBA00004777"/>
    </source>
</evidence>
<dbReference type="GO" id="GO:0035999">
    <property type="term" value="P:tetrahydrofolate interconversion"/>
    <property type="evidence" value="ECO:0007669"/>
    <property type="project" value="UniProtKB-UniRule"/>
</dbReference>
<dbReference type="Gene3D" id="3.30.1510.10">
    <property type="entry name" value="Domain 2, N(10)-formyltetrahydrofolate synthetase"/>
    <property type="match status" value="1"/>
</dbReference>
<accession>A0A7C2W7N8</accession>
<dbReference type="Gene3D" id="3.40.50.300">
    <property type="entry name" value="P-loop containing nucleotide triphosphate hydrolases"/>
    <property type="match status" value="1"/>
</dbReference>
<dbReference type="AlphaFoldDB" id="A0A7C2W7N8"/>
<evidence type="ECO:0000256" key="2">
    <source>
        <dbReference type="ARBA" id="ARBA00022563"/>
    </source>
</evidence>
<dbReference type="FunFam" id="3.10.410.10:FF:000001">
    <property type="entry name" value="Putative formate--tetrahydrofolate ligase"/>
    <property type="match status" value="1"/>
</dbReference>
<keyword evidence="4 6" id="KW-0547">Nucleotide-binding</keyword>
<comment type="similarity">
    <text evidence="6">Belongs to the formate--tetrahydrofolate ligase family.</text>
</comment>
<dbReference type="EC" id="6.3.4.3" evidence="6"/>
<keyword evidence="3 6" id="KW-0436">Ligase</keyword>
<proteinExistence type="inferred from homology"/>
<evidence type="ECO:0000256" key="4">
    <source>
        <dbReference type="ARBA" id="ARBA00022741"/>
    </source>
</evidence>
<feature type="binding site" evidence="6">
    <location>
        <begin position="56"/>
        <end position="63"/>
    </location>
    <ligand>
        <name>ATP</name>
        <dbReference type="ChEBI" id="CHEBI:30616"/>
    </ligand>
</feature>
<dbReference type="NCBIfam" id="NF010030">
    <property type="entry name" value="PRK13505.1"/>
    <property type="match status" value="1"/>
</dbReference>
<dbReference type="Pfam" id="PF01268">
    <property type="entry name" value="FTHFS"/>
    <property type="match status" value="1"/>
</dbReference>
<evidence type="ECO:0000313" key="7">
    <source>
        <dbReference type="EMBL" id="HEX70189.1"/>
    </source>
</evidence>
<evidence type="ECO:0000256" key="6">
    <source>
        <dbReference type="HAMAP-Rule" id="MF_01543"/>
    </source>
</evidence>
<name>A0A7C2W7N8_9BACT</name>